<dbReference type="InterPro" id="IPR043504">
    <property type="entry name" value="Peptidase_S1_PA_chymotrypsin"/>
</dbReference>
<gene>
    <name evidence="1" type="ORF">LCGC14_1908010</name>
</gene>
<dbReference type="InterPro" id="IPR006597">
    <property type="entry name" value="Sel1-like"/>
</dbReference>
<dbReference type="SUPFAM" id="SSF50494">
    <property type="entry name" value="Trypsin-like serine proteases"/>
    <property type="match status" value="1"/>
</dbReference>
<proteinExistence type="predicted"/>
<dbReference type="SMART" id="SM00671">
    <property type="entry name" value="SEL1"/>
    <property type="match status" value="4"/>
</dbReference>
<dbReference type="EMBL" id="LAZR01020101">
    <property type="protein sequence ID" value="KKL90108.1"/>
    <property type="molecule type" value="Genomic_DNA"/>
</dbReference>
<dbReference type="PANTHER" id="PTHR11102">
    <property type="entry name" value="SEL-1-LIKE PROTEIN"/>
    <property type="match status" value="1"/>
</dbReference>
<dbReference type="PRINTS" id="PR00834">
    <property type="entry name" value="PROTEASES2C"/>
</dbReference>
<dbReference type="InterPro" id="IPR001940">
    <property type="entry name" value="Peptidase_S1C"/>
</dbReference>
<dbReference type="GO" id="GO:0006508">
    <property type="term" value="P:proteolysis"/>
    <property type="evidence" value="ECO:0007669"/>
    <property type="project" value="InterPro"/>
</dbReference>
<organism evidence="1">
    <name type="scientific">marine sediment metagenome</name>
    <dbReference type="NCBI Taxonomy" id="412755"/>
    <lineage>
        <taxon>unclassified sequences</taxon>
        <taxon>metagenomes</taxon>
        <taxon>ecological metagenomes</taxon>
    </lineage>
</organism>
<name>A0A0F9FV04_9ZZZZ</name>
<dbReference type="PANTHER" id="PTHR11102:SF160">
    <property type="entry name" value="ERAD-ASSOCIATED E3 UBIQUITIN-PROTEIN LIGASE COMPONENT HRD3"/>
    <property type="match status" value="1"/>
</dbReference>
<evidence type="ECO:0008006" key="2">
    <source>
        <dbReference type="Google" id="ProtNLM"/>
    </source>
</evidence>
<dbReference type="SUPFAM" id="SSF81901">
    <property type="entry name" value="HCP-like"/>
    <property type="match status" value="1"/>
</dbReference>
<evidence type="ECO:0000313" key="1">
    <source>
        <dbReference type="EMBL" id="KKL90108.1"/>
    </source>
</evidence>
<dbReference type="InterPro" id="IPR011990">
    <property type="entry name" value="TPR-like_helical_dom_sf"/>
</dbReference>
<sequence>VLQNYKKAFYWYTKAAEQGGVASQNSLGVMYYKGEGVLRDNKKAVYWYTRAADQGYAGAQYNLAFMYRQGKGVFQNYKKAVYWYTKAAEQGHADAQLVLGDIYLDGEGVLQDYKQAVYWYTMAAEQGHAIGQSNLGVMYDHGTGVPQNYLYAYVWFSLAASQGDKKAIKYRNNFAAELTPQQLVIAQDLAVKIQYKIDNLKKESKISRADQLTPHRPKIKSSGTGFIITKDGYIVTCYHVIDGANSIRIRLAGKDYPAKLVGEDKYNDLALLKISGSFPALAFSSKRSAKMGQDVFTIGFPRPMLQGVNAKLTKGAVNSLTGFQDDLRMYQISVPVQPGNSGGPLLDFSGNVVGVIVAVLDAKAVFKITGNIPQNVNYSIKHTYAQAMIDTFPEVSDKLLSPNKKQPFNDMVNRVQKSVVLVLVYE</sequence>
<dbReference type="InterPro" id="IPR009003">
    <property type="entry name" value="Peptidase_S1_PA"/>
</dbReference>
<dbReference type="AlphaFoldDB" id="A0A0F9FV04"/>
<dbReference type="Pfam" id="PF13365">
    <property type="entry name" value="Trypsin_2"/>
    <property type="match status" value="1"/>
</dbReference>
<protein>
    <recommendedName>
        <fullName evidence="2">Serine protease</fullName>
    </recommendedName>
</protein>
<dbReference type="Gene3D" id="2.40.10.10">
    <property type="entry name" value="Trypsin-like serine proteases"/>
    <property type="match status" value="2"/>
</dbReference>
<reference evidence="1" key="1">
    <citation type="journal article" date="2015" name="Nature">
        <title>Complex archaea that bridge the gap between prokaryotes and eukaryotes.</title>
        <authorList>
            <person name="Spang A."/>
            <person name="Saw J.H."/>
            <person name="Jorgensen S.L."/>
            <person name="Zaremba-Niedzwiedzka K."/>
            <person name="Martijn J."/>
            <person name="Lind A.E."/>
            <person name="van Eijk R."/>
            <person name="Schleper C."/>
            <person name="Guy L."/>
            <person name="Ettema T.J."/>
        </authorList>
    </citation>
    <scope>NUCLEOTIDE SEQUENCE</scope>
</reference>
<dbReference type="Pfam" id="PF08238">
    <property type="entry name" value="Sel1"/>
    <property type="match status" value="5"/>
</dbReference>
<accession>A0A0F9FV04</accession>
<dbReference type="GO" id="GO:0004252">
    <property type="term" value="F:serine-type endopeptidase activity"/>
    <property type="evidence" value="ECO:0007669"/>
    <property type="project" value="InterPro"/>
</dbReference>
<feature type="non-terminal residue" evidence="1">
    <location>
        <position position="1"/>
    </location>
</feature>
<dbReference type="Gene3D" id="1.25.40.10">
    <property type="entry name" value="Tetratricopeptide repeat domain"/>
    <property type="match status" value="1"/>
</dbReference>
<comment type="caution">
    <text evidence="1">The sequence shown here is derived from an EMBL/GenBank/DDBJ whole genome shotgun (WGS) entry which is preliminary data.</text>
</comment>
<dbReference type="InterPro" id="IPR050767">
    <property type="entry name" value="Sel1_AlgK"/>
</dbReference>